<dbReference type="OrthoDB" id="271524at2"/>
<dbReference type="AlphaFoldDB" id="A0A517NWJ6"/>
<organism evidence="2 3">
    <name type="scientific">Stieleria marina</name>
    <dbReference type="NCBI Taxonomy" id="1930275"/>
    <lineage>
        <taxon>Bacteria</taxon>
        <taxon>Pseudomonadati</taxon>
        <taxon>Planctomycetota</taxon>
        <taxon>Planctomycetia</taxon>
        <taxon>Pirellulales</taxon>
        <taxon>Pirellulaceae</taxon>
        <taxon>Stieleria</taxon>
    </lineage>
</organism>
<accession>A0A517NWJ6</accession>
<dbReference type="Proteomes" id="UP000319817">
    <property type="component" value="Chromosome"/>
</dbReference>
<reference evidence="2 3" key="1">
    <citation type="submission" date="2019-02" db="EMBL/GenBank/DDBJ databases">
        <title>Deep-cultivation of Planctomycetes and their phenomic and genomic characterization uncovers novel biology.</title>
        <authorList>
            <person name="Wiegand S."/>
            <person name="Jogler M."/>
            <person name="Boedeker C."/>
            <person name="Pinto D."/>
            <person name="Vollmers J."/>
            <person name="Rivas-Marin E."/>
            <person name="Kohn T."/>
            <person name="Peeters S.H."/>
            <person name="Heuer A."/>
            <person name="Rast P."/>
            <person name="Oberbeckmann S."/>
            <person name="Bunk B."/>
            <person name="Jeske O."/>
            <person name="Meyerdierks A."/>
            <person name="Storesund J.E."/>
            <person name="Kallscheuer N."/>
            <person name="Luecker S."/>
            <person name="Lage O.M."/>
            <person name="Pohl T."/>
            <person name="Merkel B.J."/>
            <person name="Hornburger P."/>
            <person name="Mueller R.-W."/>
            <person name="Bruemmer F."/>
            <person name="Labrenz M."/>
            <person name="Spormann A.M."/>
            <person name="Op den Camp H."/>
            <person name="Overmann J."/>
            <person name="Amann R."/>
            <person name="Jetten M.S.M."/>
            <person name="Mascher T."/>
            <person name="Medema M.H."/>
            <person name="Devos D.P."/>
            <person name="Kaster A.-K."/>
            <person name="Ovreas L."/>
            <person name="Rohde M."/>
            <person name="Galperin M.Y."/>
            <person name="Jogler C."/>
        </authorList>
    </citation>
    <scope>NUCLEOTIDE SEQUENCE [LARGE SCALE GENOMIC DNA]</scope>
    <source>
        <strain evidence="2 3">K23_9</strain>
    </source>
</reference>
<name>A0A517NWJ6_9BACT</name>
<protein>
    <recommendedName>
        <fullName evidence="4">DUF4476 domain-containing protein</fullName>
    </recommendedName>
</protein>
<sequence precursor="true">MRPLIIVVCVLTTSSLAYYTTAYRSNSNAGFGASQNPMFSTNTDVVATRDPSLLAEFKATLNRDIILKCVAQHEAGREMDLDYLATCGDFDVYARYLRISKFEAVKKFQHVIIYSSSMLEFEERLAR</sequence>
<evidence type="ECO:0008006" key="4">
    <source>
        <dbReference type="Google" id="ProtNLM"/>
    </source>
</evidence>
<evidence type="ECO:0000313" key="3">
    <source>
        <dbReference type="Proteomes" id="UP000319817"/>
    </source>
</evidence>
<proteinExistence type="predicted"/>
<dbReference type="EMBL" id="CP036526">
    <property type="protein sequence ID" value="QDT11466.1"/>
    <property type="molecule type" value="Genomic_DNA"/>
</dbReference>
<evidence type="ECO:0000313" key="2">
    <source>
        <dbReference type="EMBL" id="QDT11466.1"/>
    </source>
</evidence>
<keyword evidence="3" id="KW-1185">Reference proteome</keyword>
<feature type="signal peptide" evidence="1">
    <location>
        <begin position="1"/>
        <end position="19"/>
    </location>
</feature>
<gene>
    <name evidence="2" type="ORF">K239x_34640</name>
</gene>
<feature type="chain" id="PRO_5021979473" description="DUF4476 domain-containing protein" evidence="1">
    <location>
        <begin position="20"/>
        <end position="127"/>
    </location>
</feature>
<evidence type="ECO:0000256" key="1">
    <source>
        <dbReference type="SAM" id="SignalP"/>
    </source>
</evidence>
<keyword evidence="1" id="KW-0732">Signal</keyword>
<dbReference type="RefSeq" id="WP_145419297.1">
    <property type="nucleotide sequence ID" value="NZ_CP036526.1"/>
</dbReference>